<accession>A0A8J3N8R6</accession>
<dbReference type="EMBL" id="BNJK01000002">
    <property type="protein sequence ID" value="GHO99820.1"/>
    <property type="molecule type" value="Genomic_DNA"/>
</dbReference>
<keyword evidence="1" id="KW-0472">Membrane</keyword>
<sequence length="73" mass="7961">MRMRVQAAVWGVGLLVEAVGHGSLVFLLPPAQFLAISPFVQWGLIGVTFVVSRVSVWAVQSPRTFRNQAGPRT</sequence>
<feature type="transmembrane region" description="Helical" evidence="1">
    <location>
        <begin position="7"/>
        <end position="27"/>
    </location>
</feature>
<gene>
    <name evidence="2" type="ORF">KSF_098680</name>
</gene>
<keyword evidence="1" id="KW-0812">Transmembrane</keyword>
<comment type="caution">
    <text evidence="2">The sequence shown here is derived from an EMBL/GenBank/DDBJ whole genome shotgun (WGS) entry which is preliminary data.</text>
</comment>
<keyword evidence="1" id="KW-1133">Transmembrane helix</keyword>
<dbReference type="Proteomes" id="UP000597444">
    <property type="component" value="Unassembled WGS sequence"/>
</dbReference>
<evidence type="ECO:0000313" key="2">
    <source>
        <dbReference type="EMBL" id="GHO99820.1"/>
    </source>
</evidence>
<proteinExistence type="predicted"/>
<feature type="transmembrane region" description="Helical" evidence="1">
    <location>
        <begin position="39"/>
        <end position="59"/>
    </location>
</feature>
<protein>
    <submittedName>
        <fullName evidence="2">Uncharacterized protein</fullName>
    </submittedName>
</protein>
<keyword evidence="3" id="KW-1185">Reference proteome</keyword>
<reference evidence="2" key="1">
    <citation type="submission" date="2020-10" db="EMBL/GenBank/DDBJ databases">
        <title>Taxonomic study of unclassified bacteria belonging to the class Ktedonobacteria.</title>
        <authorList>
            <person name="Yabe S."/>
            <person name="Wang C.M."/>
            <person name="Zheng Y."/>
            <person name="Sakai Y."/>
            <person name="Cavaletti L."/>
            <person name="Monciardini P."/>
            <person name="Donadio S."/>
        </authorList>
    </citation>
    <scope>NUCLEOTIDE SEQUENCE</scope>
    <source>
        <strain evidence="2">ID150040</strain>
    </source>
</reference>
<name>A0A8J3N8R6_9CHLR</name>
<dbReference type="AlphaFoldDB" id="A0A8J3N8R6"/>
<evidence type="ECO:0000313" key="3">
    <source>
        <dbReference type="Proteomes" id="UP000597444"/>
    </source>
</evidence>
<evidence type="ECO:0000256" key="1">
    <source>
        <dbReference type="SAM" id="Phobius"/>
    </source>
</evidence>
<organism evidence="2 3">
    <name type="scientific">Reticulibacter mediterranei</name>
    <dbReference type="NCBI Taxonomy" id="2778369"/>
    <lineage>
        <taxon>Bacteria</taxon>
        <taxon>Bacillati</taxon>
        <taxon>Chloroflexota</taxon>
        <taxon>Ktedonobacteria</taxon>
        <taxon>Ktedonobacterales</taxon>
        <taxon>Reticulibacteraceae</taxon>
        <taxon>Reticulibacter</taxon>
    </lineage>
</organism>